<dbReference type="SMART" id="SM00043">
    <property type="entry name" value="CY"/>
    <property type="match status" value="2"/>
</dbReference>
<proteinExistence type="predicted"/>
<dbReference type="Pfam" id="PF00031">
    <property type="entry name" value="Cystatin"/>
    <property type="match status" value="2"/>
</dbReference>
<dbReference type="InterPro" id="IPR046350">
    <property type="entry name" value="Cystatin_sf"/>
</dbReference>
<dbReference type="Gene3D" id="3.10.450.10">
    <property type="match status" value="2"/>
</dbReference>
<dbReference type="PROSITE" id="PS51530">
    <property type="entry name" value="CYSTATIN_FETUIN_B"/>
    <property type="match status" value="2"/>
</dbReference>
<feature type="compositionally biased region" description="Basic and acidic residues" evidence="7">
    <location>
        <begin position="271"/>
        <end position="297"/>
    </location>
</feature>
<accession>A0ABD1JTN1</accession>
<evidence type="ECO:0000313" key="10">
    <source>
        <dbReference type="EMBL" id="KAL2090246.1"/>
    </source>
</evidence>
<feature type="compositionally biased region" description="Basic residues" evidence="7">
    <location>
        <begin position="298"/>
        <end position="311"/>
    </location>
</feature>
<evidence type="ECO:0000256" key="7">
    <source>
        <dbReference type="SAM" id="MobiDB-lite"/>
    </source>
</evidence>
<dbReference type="AlphaFoldDB" id="A0ABD1JTN1"/>
<evidence type="ECO:0000256" key="1">
    <source>
        <dbReference type="ARBA" id="ARBA00004613"/>
    </source>
</evidence>
<dbReference type="PANTHER" id="PTHR13814">
    <property type="entry name" value="FETUIN"/>
    <property type="match status" value="1"/>
</dbReference>
<dbReference type="PRINTS" id="PR00334">
    <property type="entry name" value="KININOGEN"/>
</dbReference>
<feature type="compositionally biased region" description="Basic and acidic residues" evidence="7">
    <location>
        <begin position="312"/>
        <end position="331"/>
    </location>
</feature>
<keyword evidence="11" id="KW-1185">Reference proteome</keyword>
<dbReference type="EMBL" id="JBHFQA010000012">
    <property type="protein sequence ID" value="KAL2090246.1"/>
    <property type="molecule type" value="Genomic_DNA"/>
</dbReference>
<protein>
    <recommendedName>
        <fullName evidence="9">Cystatin fetuin-B-type domain-containing protein</fullName>
    </recommendedName>
</protein>
<keyword evidence="4" id="KW-0677">Repeat</keyword>
<feature type="compositionally biased region" description="Basic residues" evidence="7">
    <location>
        <begin position="332"/>
        <end position="348"/>
    </location>
</feature>
<dbReference type="CDD" id="cd00042">
    <property type="entry name" value="CY"/>
    <property type="match status" value="1"/>
</dbReference>
<dbReference type="SUPFAM" id="SSF54403">
    <property type="entry name" value="Cystatin/monellin"/>
    <property type="match status" value="2"/>
</dbReference>
<evidence type="ECO:0000256" key="2">
    <source>
        <dbReference type="ARBA" id="ARBA00022525"/>
    </source>
</evidence>
<evidence type="ECO:0000256" key="4">
    <source>
        <dbReference type="ARBA" id="ARBA00022737"/>
    </source>
</evidence>
<sequence length="516" mass="57727">MKQCALLLLAVAAVAHAAPVDVLTPLSCKDGYANGAAEQALNKINADRKEGYIFALHRLSNAHMMQHTETGFVFYLTLDVEETKCHVLSKKSYKNCAVREDDSNPMYGQCKATIFINRPQRVVRLYKYSCTIRPVPAPKIYEVCPDCSTETDLNSEEVLKTMKMGMEKFNKESGLANYFVPMNVTKATYSSGMATFYNVEFTIQETSCANTTDLADIAKCEPMTCEFAHKGLCKATHSHAPTGDEDISVDCDIFEPEGAEKEKQKHQQGAELDHSHGASKTDRSLNHDHEHDHTAVHKHEHSHSGHGHGHAHGPDHDHAHGHDDAHDGHEKGHSHHHTHEHGQGHGHGHSHDHAHDHDHVHAHHVKAHDHSQDKGEHTHHKYGHGDEDTHDHDHELALDHEHKHAHLHEHEHHHHHHDHDHDNKVAHRPDGFVNVVASMDKPMILPSFPDQPVANGDKPTTLQIRLDPDIPGASEPTIKPFPITMSDKCPTEVVENPKLVDKMFAEDPLFKVKPSA</sequence>
<feature type="region of interest" description="Disordered" evidence="7">
    <location>
        <begin position="259"/>
        <end position="392"/>
    </location>
</feature>
<keyword evidence="2" id="KW-0964">Secreted</keyword>
<keyword evidence="5" id="KW-1015">Disulfide bond</keyword>
<dbReference type="PANTHER" id="PTHR13814:SF10">
    <property type="entry name" value="FETUIN-B"/>
    <property type="match status" value="1"/>
</dbReference>
<gene>
    <name evidence="10" type="ORF">ACEWY4_014934</name>
</gene>
<evidence type="ECO:0000259" key="9">
    <source>
        <dbReference type="PROSITE" id="PS51530"/>
    </source>
</evidence>
<dbReference type="InterPro" id="IPR000010">
    <property type="entry name" value="Cystatin_dom"/>
</dbReference>
<dbReference type="InterPro" id="IPR050735">
    <property type="entry name" value="Kininogen_Fetuin_HRG"/>
</dbReference>
<evidence type="ECO:0000313" key="11">
    <source>
        <dbReference type="Proteomes" id="UP001591681"/>
    </source>
</evidence>
<feature type="compositionally biased region" description="Basic and acidic residues" evidence="7">
    <location>
        <begin position="383"/>
        <end position="392"/>
    </location>
</feature>
<feature type="compositionally biased region" description="Basic and acidic residues" evidence="7">
    <location>
        <begin position="349"/>
        <end position="359"/>
    </location>
</feature>
<dbReference type="InterPro" id="IPR025764">
    <property type="entry name" value="Cystatin_Fetuin_B"/>
</dbReference>
<feature type="signal peptide" evidence="8">
    <location>
        <begin position="1"/>
        <end position="17"/>
    </location>
</feature>
<keyword evidence="3 8" id="KW-0732">Signal</keyword>
<comment type="subcellular location">
    <subcellularLocation>
        <location evidence="1">Secreted</location>
    </subcellularLocation>
</comment>
<dbReference type="InterPro" id="IPR002395">
    <property type="entry name" value="Kininogen"/>
</dbReference>
<feature type="compositionally biased region" description="Basic residues" evidence="7">
    <location>
        <begin position="406"/>
        <end position="418"/>
    </location>
</feature>
<evidence type="ECO:0000256" key="6">
    <source>
        <dbReference type="ARBA" id="ARBA00023180"/>
    </source>
</evidence>
<evidence type="ECO:0000256" key="5">
    <source>
        <dbReference type="ARBA" id="ARBA00023157"/>
    </source>
</evidence>
<dbReference type="FunFam" id="3.10.450.10:FF:000005">
    <property type="entry name" value="Histidine-rich glycoprotein"/>
    <property type="match status" value="1"/>
</dbReference>
<organism evidence="10 11">
    <name type="scientific">Coilia grayii</name>
    <name type="common">Gray's grenadier anchovy</name>
    <dbReference type="NCBI Taxonomy" id="363190"/>
    <lineage>
        <taxon>Eukaryota</taxon>
        <taxon>Metazoa</taxon>
        <taxon>Chordata</taxon>
        <taxon>Craniata</taxon>
        <taxon>Vertebrata</taxon>
        <taxon>Euteleostomi</taxon>
        <taxon>Actinopterygii</taxon>
        <taxon>Neopterygii</taxon>
        <taxon>Teleostei</taxon>
        <taxon>Clupei</taxon>
        <taxon>Clupeiformes</taxon>
        <taxon>Clupeoidei</taxon>
        <taxon>Engraulidae</taxon>
        <taxon>Coilinae</taxon>
        <taxon>Coilia</taxon>
    </lineage>
</organism>
<comment type="caution">
    <text evidence="10">The sequence shown here is derived from an EMBL/GenBank/DDBJ whole genome shotgun (WGS) entry which is preliminary data.</text>
</comment>
<feature type="region of interest" description="Disordered" evidence="7">
    <location>
        <begin position="406"/>
        <end position="427"/>
    </location>
</feature>
<feature type="domain" description="Cystatin fetuin-B-type" evidence="9">
    <location>
        <begin position="142"/>
        <end position="252"/>
    </location>
</feature>
<keyword evidence="6" id="KW-0325">Glycoprotein</keyword>
<evidence type="ECO:0000256" key="3">
    <source>
        <dbReference type="ARBA" id="ARBA00022729"/>
    </source>
</evidence>
<dbReference type="GO" id="GO:0005576">
    <property type="term" value="C:extracellular region"/>
    <property type="evidence" value="ECO:0007669"/>
    <property type="project" value="UniProtKB-SubCell"/>
</dbReference>
<feature type="chain" id="PRO_5044894259" description="Cystatin fetuin-B-type domain-containing protein" evidence="8">
    <location>
        <begin position="18"/>
        <end position="516"/>
    </location>
</feature>
<reference evidence="10 11" key="1">
    <citation type="submission" date="2024-09" db="EMBL/GenBank/DDBJ databases">
        <title>A chromosome-level genome assembly of Gray's grenadier anchovy, Coilia grayii.</title>
        <authorList>
            <person name="Fu Z."/>
        </authorList>
    </citation>
    <scope>NUCLEOTIDE SEQUENCE [LARGE SCALE GENOMIC DNA]</scope>
    <source>
        <strain evidence="10">G4</strain>
        <tissue evidence="10">Muscle</tissue>
    </source>
</reference>
<name>A0ABD1JTN1_9TELE</name>
<dbReference type="Proteomes" id="UP001591681">
    <property type="component" value="Unassembled WGS sequence"/>
</dbReference>
<evidence type="ECO:0000256" key="8">
    <source>
        <dbReference type="SAM" id="SignalP"/>
    </source>
</evidence>
<dbReference type="GO" id="GO:0060255">
    <property type="term" value="P:regulation of macromolecule metabolic process"/>
    <property type="evidence" value="ECO:0007669"/>
    <property type="project" value="UniProtKB-ARBA"/>
</dbReference>
<feature type="domain" description="Cystatin fetuin-B-type" evidence="9">
    <location>
        <begin position="17"/>
        <end position="131"/>
    </location>
</feature>